<gene>
    <name evidence="2" type="ORF">FIBSPDRAFT_1051942</name>
</gene>
<protein>
    <submittedName>
        <fullName evidence="2">Uncharacterized protein</fullName>
    </submittedName>
</protein>
<keyword evidence="3" id="KW-1185">Reference proteome</keyword>
<dbReference type="PANTHER" id="PTHR36223:SF1">
    <property type="entry name" value="TRANSCRIPTION ELONGATION FACTOR EAF N-TERMINAL DOMAIN-CONTAINING PROTEIN"/>
    <property type="match status" value="1"/>
</dbReference>
<dbReference type="AlphaFoldDB" id="A0A165Y598"/>
<accession>A0A165Y598</accession>
<proteinExistence type="predicted"/>
<sequence length="188" mass="20821">MGGALQVDNIDVGLVMKKQPPSEIYTIDGFTVSATTIRPFLFGSLTLTDDDAFLDTKIPTTVISDRLGPEKTTEARIEDAEVQFLDENPIVTFTFRYRPHDVLQANGILPTQVDNKRKAVDLPKEELLSEDELEESDATRDARIKASEDELRTLRSKPTGSGKNKAKRVKVESLIPEGFVSGEVIDLT</sequence>
<evidence type="ECO:0000313" key="2">
    <source>
        <dbReference type="EMBL" id="KZP09221.1"/>
    </source>
</evidence>
<dbReference type="PANTHER" id="PTHR36223">
    <property type="entry name" value="BETA-LACTAMASE-TYPE TRANSPEPTIDASE FOLD DOMAIN CONTAINING PROTEIN"/>
    <property type="match status" value="1"/>
</dbReference>
<evidence type="ECO:0000313" key="3">
    <source>
        <dbReference type="Proteomes" id="UP000076532"/>
    </source>
</evidence>
<dbReference type="EMBL" id="KV417705">
    <property type="protein sequence ID" value="KZP09221.1"/>
    <property type="molecule type" value="Genomic_DNA"/>
</dbReference>
<reference evidence="2 3" key="1">
    <citation type="journal article" date="2016" name="Mol. Biol. Evol.">
        <title>Comparative Genomics of Early-Diverging Mushroom-Forming Fungi Provides Insights into the Origins of Lignocellulose Decay Capabilities.</title>
        <authorList>
            <person name="Nagy L.G."/>
            <person name="Riley R."/>
            <person name="Tritt A."/>
            <person name="Adam C."/>
            <person name="Daum C."/>
            <person name="Floudas D."/>
            <person name="Sun H."/>
            <person name="Yadav J.S."/>
            <person name="Pangilinan J."/>
            <person name="Larsson K.H."/>
            <person name="Matsuura K."/>
            <person name="Barry K."/>
            <person name="Labutti K."/>
            <person name="Kuo R."/>
            <person name="Ohm R.A."/>
            <person name="Bhattacharya S.S."/>
            <person name="Shirouzu T."/>
            <person name="Yoshinaga Y."/>
            <person name="Martin F.M."/>
            <person name="Grigoriev I.V."/>
            <person name="Hibbett D.S."/>
        </authorList>
    </citation>
    <scope>NUCLEOTIDE SEQUENCE [LARGE SCALE GENOMIC DNA]</scope>
    <source>
        <strain evidence="2 3">CBS 109695</strain>
    </source>
</reference>
<feature type="region of interest" description="Disordered" evidence="1">
    <location>
        <begin position="128"/>
        <end position="168"/>
    </location>
</feature>
<organism evidence="2 3">
    <name type="scientific">Athelia psychrophila</name>
    <dbReference type="NCBI Taxonomy" id="1759441"/>
    <lineage>
        <taxon>Eukaryota</taxon>
        <taxon>Fungi</taxon>
        <taxon>Dikarya</taxon>
        <taxon>Basidiomycota</taxon>
        <taxon>Agaricomycotina</taxon>
        <taxon>Agaricomycetes</taxon>
        <taxon>Agaricomycetidae</taxon>
        <taxon>Atheliales</taxon>
        <taxon>Atheliaceae</taxon>
        <taxon>Athelia</taxon>
    </lineage>
</organism>
<dbReference type="Proteomes" id="UP000076532">
    <property type="component" value="Unassembled WGS sequence"/>
</dbReference>
<feature type="compositionally biased region" description="Basic and acidic residues" evidence="1">
    <location>
        <begin position="137"/>
        <end position="153"/>
    </location>
</feature>
<dbReference type="OrthoDB" id="3313661at2759"/>
<evidence type="ECO:0000256" key="1">
    <source>
        <dbReference type="SAM" id="MobiDB-lite"/>
    </source>
</evidence>
<name>A0A165Y598_9AGAM</name>